<dbReference type="SUPFAM" id="SSF52540">
    <property type="entry name" value="P-loop containing nucleoside triphosphate hydrolases"/>
    <property type="match status" value="1"/>
</dbReference>
<evidence type="ECO:0000256" key="3">
    <source>
        <dbReference type="ARBA" id="ARBA00012154"/>
    </source>
</evidence>
<accession>A0ABQ6KFR6</accession>
<evidence type="ECO:0000256" key="8">
    <source>
        <dbReference type="ARBA" id="ARBA00022840"/>
    </source>
</evidence>
<dbReference type="Gene3D" id="3.40.50.300">
    <property type="entry name" value="P-loop containing nucleotide triphosphate hydrolases"/>
    <property type="match status" value="1"/>
</dbReference>
<evidence type="ECO:0000256" key="1">
    <source>
        <dbReference type="ARBA" id="ARBA00004842"/>
    </source>
</evidence>
<evidence type="ECO:0000256" key="4">
    <source>
        <dbReference type="ARBA" id="ARBA00022605"/>
    </source>
</evidence>
<keyword evidence="11" id="KW-0479">Metal-binding</keyword>
<dbReference type="InterPro" id="IPR023000">
    <property type="entry name" value="Shikimate_kinase_CS"/>
</dbReference>
<evidence type="ECO:0000313" key="13">
    <source>
        <dbReference type="Proteomes" id="UP001157034"/>
    </source>
</evidence>
<dbReference type="PRINTS" id="PR01100">
    <property type="entry name" value="SHIKIMTKNASE"/>
</dbReference>
<feature type="binding site" evidence="11">
    <location>
        <position position="16"/>
    </location>
    <ligand>
        <name>Mg(2+)</name>
        <dbReference type="ChEBI" id="CHEBI:18420"/>
    </ligand>
</feature>
<keyword evidence="6 11" id="KW-0547">Nucleotide-binding</keyword>
<dbReference type="PANTHER" id="PTHR21087">
    <property type="entry name" value="SHIKIMATE KINASE"/>
    <property type="match status" value="1"/>
</dbReference>
<evidence type="ECO:0000256" key="6">
    <source>
        <dbReference type="ARBA" id="ARBA00022741"/>
    </source>
</evidence>
<keyword evidence="4 11" id="KW-0028">Amino-acid biosynthesis</keyword>
<feature type="binding site" evidence="11">
    <location>
        <position position="34"/>
    </location>
    <ligand>
        <name>substrate</name>
    </ligand>
</feature>
<keyword evidence="9 11" id="KW-0057">Aromatic amino acid biosynthesis</keyword>
<dbReference type="InterPro" id="IPR027417">
    <property type="entry name" value="P-loop_NTPase"/>
</dbReference>
<dbReference type="InterPro" id="IPR000623">
    <property type="entry name" value="Shikimate_kinase/TSH1"/>
</dbReference>
<dbReference type="RefSeq" id="WP_284255473.1">
    <property type="nucleotide sequence ID" value="NZ_BAAAQO010000004.1"/>
</dbReference>
<evidence type="ECO:0000313" key="12">
    <source>
        <dbReference type="EMBL" id="GMA96996.1"/>
    </source>
</evidence>
<evidence type="ECO:0000256" key="10">
    <source>
        <dbReference type="ARBA" id="ARBA00048567"/>
    </source>
</evidence>
<dbReference type="EC" id="2.7.1.71" evidence="3 11"/>
<dbReference type="CDD" id="cd00464">
    <property type="entry name" value="SK"/>
    <property type="match status" value="1"/>
</dbReference>
<comment type="similarity">
    <text evidence="2 11">Belongs to the shikimate kinase family.</text>
</comment>
<feature type="binding site" evidence="11">
    <location>
        <position position="131"/>
    </location>
    <ligand>
        <name>substrate</name>
    </ligand>
</feature>
<evidence type="ECO:0000256" key="7">
    <source>
        <dbReference type="ARBA" id="ARBA00022777"/>
    </source>
</evidence>
<proteinExistence type="inferred from homology"/>
<keyword evidence="11" id="KW-0460">Magnesium</keyword>
<keyword evidence="8 11" id="KW-0067">ATP-binding</keyword>
<dbReference type="InterPro" id="IPR031322">
    <property type="entry name" value="Shikimate/glucono_kinase"/>
</dbReference>
<comment type="function">
    <text evidence="11">Catalyzes the specific phosphorylation of the 3-hydroxyl group of shikimic acid using ATP as a cosubstrate.</text>
</comment>
<comment type="caution">
    <text evidence="12">The sequence shown here is derived from an EMBL/GenBank/DDBJ whole genome shotgun (WGS) entry which is preliminary data.</text>
</comment>
<keyword evidence="5 11" id="KW-0808">Transferase</keyword>
<dbReference type="Pfam" id="PF01202">
    <property type="entry name" value="SKI"/>
    <property type="match status" value="1"/>
</dbReference>
<keyword evidence="13" id="KW-1185">Reference proteome</keyword>
<comment type="subcellular location">
    <subcellularLocation>
        <location evidence="11">Cytoplasm</location>
    </subcellularLocation>
</comment>
<gene>
    <name evidence="11" type="primary">aroK</name>
    <name evidence="12" type="ORF">GCM10025881_38200</name>
</gene>
<evidence type="ECO:0000256" key="5">
    <source>
        <dbReference type="ARBA" id="ARBA00022679"/>
    </source>
</evidence>
<keyword evidence="7 11" id="KW-0418">Kinase</keyword>
<feature type="binding site" evidence="11">
    <location>
        <position position="57"/>
    </location>
    <ligand>
        <name>substrate</name>
    </ligand>
</feature>
<comment type="subunit">
    <text evidence="11">Monomer.</text>
</comment>
<feature type="binding site" evidence="11">
    <location>
        <position position="114"/>
    </location>
    <ligand>
        <name>ATP</name>
        <dbReference type="ChEBI" id="CHEBI:30616"/>
    </ligand>
</feature>
<feature type="binding site" evidence="11">
    <location>
        <begin position="12"/>
        <end position="17"/>
    </location>
    <ligand>
        <name>ATP</name>
        <dbReference type="ChEBI" id="CHEBI:30616"/>
    </ligand>
</feature>
<name>A0ABQ6KFR6_9MICO</name>
<dbReference type="PROSITE" id="PS01128">
    <property type="entry name" value="SHIKIMATE_KINASE"/>
    <property type="match status" value="1"/>
</dbReference>
<evidence type="ECO:0000256" key="2">
    <source>
        <dbReference type="ARBA" id="ARBA00006997"/>
    </source>
</evidence>
<feature type="binding site" evidence="11">
    <location>
        <position position="148"/>
    </location>
    <ligand>
        <name>ATP</name>
        <dbReference type="ChEBI" id="CHEBI:30616"/>
    </ligand>
</feature>
<dbReference type="Proteomes" id="UP001157034">
    <property type="component" value="Unassembled WGS sequence"/>
</dbReference>
<organism evidence="12 13">
    <name type="scientific">Pseudolysinimonas kribbensis</name>
    <dbReference type="NCBI Taxonomy" id="433641"/>
    <lineage>
        <taxon>Bacteria</taxon>
        <taxon>Bacillati</taxon>
        <taxon>Actinomycetota</taxon>
        <taxon>Actinomycetes</taxon>
        <taxon>Micrococcales</taxon>
        <taxon>Microbacteriaceae</taxon>
        <taxon>Pseudolysinimonas</taxon>
    </lineage>
</organism>
<protein>
    <recommendedName>
        <fullName evidence="3 11">Shikimate kinase</fullName>
        <shortName evidence="11">SK</shortName>
        <ecNumber evidence="3 11">2.7.1.71</ecNumber>
    </recommendedName>
</protein>
<keyword evidence="11" id="KW-0963">Cytoplasm</keyword>
<reference evidence="13" key="1">
    <citation type="journal article" date="2019" name="Int. J. Syst. Evol. Microbiol.">
        <title>The Global Catalogue of Microorganisms (GCM) 10K type strain sequencing project: providing services to taxonomists for standard genome sequencing and annotation.</title>
        <authorList>
            <consortium name="The Broad Institute Genomics Platform"/>
            <consortium name="The Broad Institute Genome Sequencing Center for Infectious Disease"/>
            <person name="Wu L."/>
            <person name="Ma J."/>
        </authorList>
    </citation>
    <scope>NUCLEOTIDE SEQUENCE [LARGE SCALE GENOMIC DNA]</scope>
    <source>
        <strain evidence="13">NBRC 108894</strain>
    </source>
</reference>
<dbReference type="HAMAP" id="MF_00109">
    <property type="entry name" value="Shikimate_kinase"/>
    <property type="match status" value="1"/>
</dbReference>
<comment type="cofactor">
    <cofactor evidence="11">
        <name>Mg(2+)</name>
        <dbReference type="ChEBI" id="CHEBI:18420"/>
    </cofactor>
    <text evidence="11">Binds 1 Mg(2+) ion per subunit.</text>
</comment>
<dbReference type="PANTHER" id="PTHR21087:SF16">
    <property type="entry name" value="SHIKIMATE KINASE 1, CHLOROPLASTIC"/>
    <property type="match status" value="1"/>
</dbReference>
<sequence length="165" mass="17691">MSPAVVIIGPMGSGKTRIGKRVAQQLGVGFTDTDALVVAEHGPISDLFETHGEPHFRALERAAVQRALETDGVVSLGGGAILDPATRHDLAGQRVALFLVSPEAVEARLGNERRPLVKDGLTSWTRILAERLPLYESLADLTVETSFRRASEVAEEVAAWARQSA</sequence>
<evidence type="ECO:0000256" key="9">
    <source>
        <dbReference type="ARBA" id="ARBA00023141"/>
    </source>
</evidence>
<comment type="catalytic activity">
    <reaction evidence="10 11">
        <text>shikimate + ATP = 3-phosphoshikimate + ADP + H(+)</text>
        <dbReference type="Rhea" id="RHEA:13121"/>
        <dbReference type="ChEBI" id="CHEBI:15378"/>
        <dbReference type="ChEBI" id="CHEBI:30616"/>
        <dbReference type="ChEBI" id="CHEBI:36208"/>
        <dbReference type="ChEBI" id="CHEBI:145989"/>
        <dbReference type="ChEBI" id="CHEBI:456216"/>
        <dbReference type="EC" id="2.7.1.71"/>
    </reaction>
</comment>
<feature type="binding site" evidence="11">
    <location>
        <position position="78"/>
    </location>
    <ligand>
        <name>substrate</name>
    </ligand>
</feature>
<dbReference type="EMBL" id="BSVB01000001">
    <property type="protein sequence ID" value="GMA96996.1"/>
    <property type="molecule type" value="Genomic_DNA"/>
</dbReference>
<comment type="pathway">
    <text evidence="1 11">Metabolic intermediate biosynthesis; chorismate biosynthesis; chorismate from D-erythrose 4-phosphate and phosphoenolpyruvate: step 5/7.</text>
</comment>
<evidence type="ECO:0000256" key="11">
    <source>
        <dbReference type="HAMAP-Rule" id="MF_00109"/>
    </source>
</evidence>